<gene>
    <name evidence="1" type="ORF">MW7_003750</name>
</gene>
<dbReference type="Proteomes" id="UP000004277">
    <property type="component" value="Unassembled WGS sequence"/>
</dbReference>
<name>A0ACD3ST17_9BURK</name>
<keyword evidence="2" id="KW-1185">Reference proteome</keyword>
<sequence>MQGAGAEALAVAPLLTGPSGYPARSIDLVIPFPPGGAQDVLAQLLAERLTRQMDVPVTVSNRLGANGAVASEAVARAAADGHVLLLQQASLALQPGREPRAPDPARDLTPVGRVAIAPLFLVIDARIPAHTVAEWLALLRSRPQAYSYGYGTAGSLAWLYTDRASRQGDVPQLAAKGEAAVVQDMLAGRISACFCALPSVQAQVRSGKLRVIAATGEARSALLPAVPTFRESGYDGYTAEQWLGLFAPPRTPQAIVQRLASELRRTLTSADVRERLAVAGLVPLVDTPQSFAATLHDDASRWHRTARLGETPALAE</sequence>
<proteinExistence type="predicted"/>
<organism evidence="1 2">
    <name type="scientific">Imbroritus primus</name>
    <dbReference type="NCBI Taxonomy" id="3058603"/>
    <lineage>
        <taxon>Bacteria</taxon>
        <taxon>Pseudomonadati</taxon>
        <taxon>Pseudomonadota</taxon>
        <taxon>Betaproteobacteria</taxon>
        <taxon>Burkholderiales</taxon>
        <taxon>Burkholderiaceae</taxon>
        <taxon>Imbroritus</taxon>
    </lineage>
</organism>
<evidence type="ECO:0000313" key="2">
    <source>
        <dbReference type="Proteomes" id="UP000004277"/>
    </source>
</evidence>
<protein>
    <submittedName>
        <fullName evidence="1">Tripartite tricarboxylate transporter substrate binding protein</fullName>
    </submittedName>
</protein>
<accession>A0ACD3ST17</accession>
<evidence type="ECO:0000313" key="1">
    <source>
        <dbReference type="EMBL" id="TMS59360.1"/>
    </source>
</evidence>
<dbReference type="EMBL" id="AKCV02000011">
    <property type="protein sequence ID" value="TMS59360.1"/>
    <property type="molecule type" value="Genomic_DNA"/>
</dbReference>
<comment type="caution">
    <text evidence="1">The sequence shown here is derived from an EMBL/GenBank/DDBJ whole genome shotgun (WGS) entry which is preliminary data.</text>
</comment>
<reference evidence="1" key="1">
    <citation type="submission" date="2019-05" db="EMBL/GenBank/DDBJ databases">
        <title>Revised genome assembly of Burkholderiaceae (previously Ralstonia) sp. PBA.</title>
        <authorList>
            <person name="Gan H.M."/>
        </authorList>
    </citation>
    <scope>NUCLEOTIDE SEQUENCE</scope>
    <source>
        <strain evidence="1">PBA</strain>
    </source>
</reference>